<dbReference type="InterPro" id="IPR036397">
    <property type="entry name" value="RNaseH_sf"/>
</dbReference>
<evidence type="ECO:0000256" key="2">
    <source>
        <dbReference type="ARBA" id="ARBA00022695"/>
    </source>
</evidence>
<evidence type="ECO:0000313" key="9">
    <source>
        <dbReference type="Proteomes" id="UP000236161"/>
    </source>
</evidence>
<evidence type="ECO:0000313" key="8">
    <source>
        <dbReference type="EMBL" id="PKA60916.1"/>
    </source>
</evidence>
<dbReference type="GO" id="GO:0003676">
    <property type="term" value="F:nucleic acid binding"/>
    <property type="evidence" value="ECO:0007669"/>
    <property type="project" value="InterPro"/>
</dbReference>
<dbReference type="Pfam" id="PF17917">
    <property type="entry name" value="RT_RNaseH"/>
    <property type="match status" value="1"/>
</dbReference>
<dbReference type="PANTHER" id="PTHR37984:SF5">
    <property type="entry name" value="PROTEIN NYNRIN-LIKE"/>
    <property type="match status" value="1"/>
</dbReference>
<dbReference type="AlphaFoldDB" id="A0A2I0AZF9"/>
<keyword evidence="1" id="KW-0808">Transferase</keyword>
<feature type="domain" description="Integrase catalytic" evidence="7">
    <location>
        <begin position="232"/>
        <end position="318"/>
    </location>
</feature>
<dbReference type="PANTHER" id="PTHR37984">
    <property type="entry name" value="PROTEIN CBG26694"/>
    <property type="match status" value="1"/>
</dbReference>
<evidence type="ECO:0000259" key="7">
    <source>
        <dbReference type="PROSITE" id="PS50994"/>
    </source>
</evidence>
<dbReference type="Pfam" id="PF17921">
    <property type="entry name" value="Integrase_H2C2"/>
    <property type="match status" value="1"/>
</dbReference>
<keyword evidence="5" id="KW-0378">Hydrolase</keyword>
<dbReference type="GO" id="GO:0016787">
    <property type="term" value="F:hydrolase activity"/>
    <property type="evidence" value="ECO:0007669"/>
    <property type="project" value="UniProtKB-KW"/>
</dbReference>
<evidence type="ECO:0000256" key="5">
    <source>
        <dbReference type="ARBA" id="ARBA00022801"/>
    </source>
</evidence>
<sequence length="318" mass="36638">MQAGRPIAFFSKALSEKHQKLLVYERELLSMVAAIQKWRPYLIGNHFKVKKDHQSLRFLLEQRIFTPAQQKWISKLAGYDFKILYKKGNSNMAADALSRRNTVQTLSLNAILQGLSTDILTAIQQSWTRDEQLSAIINQLKMGTTLAKPYSWRNNQLHWKGKLVVGNDTELRTQLVKMIHTEPAGGHSGFQPTLHRLKAMYHWKGMGQTVKNIIQECDICQRNKYETQLLQAYCSPYPFQKEFGLPKSHGKNTILVVVDHLSKYAHFLALTHPYTAALVAQIYLDNVYKLHDMPEKLICDRDAVFLSLFGWNYSSSLR</sequence>
<dbReference type="Gene3D" id="1.10.340.70">
    <property type="match status" value="1"/>
</dbReference>
<proteinExistence type="predicted"/>
<evidence type="ECO:0000256" key="3">
    <source>
        <dbReference type="ARBA" id="ARBA00022722"/>
    </source>
</evidence>
<dbReference type="GO" id="GO:0004519">
    <property type="term" value="F:endonuclease activity"/>
    <property type="evidence" value="ECO:0007669"/>
    <property type="project" value="UniProtKB-KW"/>
</dbReference>
<dbReference type="InterPro" id="IPR041588">
    <property type="entry name" value="Integrase_H2C2"/>
</dbReference>
<organism evidence="8 9">
    <name type="scientific">Apostasia shenzhenica</name>
    <dbReference type="NCBI Taxonomy" id="1088818"/>
    <lineage>
        <taxon>Eukaryota</taxon>
        <taxon>Viridiplantae</taxon>
        <taxon>Streptophyta</taxon>
        <taxon>Embryophyta</taxon>
        <taxon>Tracheophyta</taxon>
        <taxon>Spermatophyta</taxon>
        <taxon>Magnoliopsida</taxon>
        <taxon>Liliopsida</taxon>
        <taxon>Asparagales</taxon>
        <taxon>Orchidaceae</taxon>
        <taxon>Apostasioideae</taxon>
        <taxon>Apostasia</taxon>
    </lineage>
</organism>
<dbReference type="SUPFAM" id="SSF53098">
    <property type="entry name" value="Ribonuclease H-like"/>
    <property type="match status" value="1"/>
</dbReference>
<dbReference type="InterPro" id="IPR050951">
    <property type="entry name" value="Retrovirus_Pol_polyprotein"/>
</dbReference>
<accession>A0A2I0AZF9</accession>
<dbReference type="InterPro" id="IPR001584">
    <property type="entry name" value="Integrase_cat-core"/>
</dbReference>
<dbReference type="FunFam" id="1.10.340.70:FF:000001">
    <property type="entry name" value="Retrovirus-related Pol polyprotein from transposon gypsy-like Protein"/>
    <property type="match status" value="1"/>
</dbReference>
<dbReference type="GO" id="GO:0003964">
    <property type="term" value="F:RNA-directed DNA polymerase activity"/>
    <property type="evidence" value="ECO:0007669"/>
    <property type="project" value="UniProtKB-KW"/>
</dbReference>
<dbReference type="SUPFAM" id="SSF56672">
    <property type="entry name" value="DNA/RNA polymerases"/>
    <property type="match status" value="1"/>
</dbReference>
<dbReference type="InterPro" id="IPR012337">
    <property type="entry name" value="RNaseH-like_sf"/>
</dbReference>
<keyword evidence="6" id="KW-0695">RNA-directed DNA polymerase</keyword>
<protein>
    <recommendedName>
        <fullName evidence="7">Integrase catalytic domain-containing protein</fullName>
    </recommendedName>
</protein>
<dbReference type="Proteomes" id="UP000236161">
    <property type="component" value="Unassembled WGS sequence"/>
</dbReference>
<dbReference type="CDD" id="cd09274">
    <property type="entry name" value="RNase_HI_RT_Ty3"/>
    <property type="match status" value="1"/>
</dbReference>
<keyword evidence="3" id="KW-0540">Nuclease</keyword>
<dbReference type="PROSITE" id="PS50994">
    <property type="entry name" value="INTEGRASE"/>
    <property type="match status" value="1"/>
</dbReference>
<reference evidence="8 9" key="1">
    <citation type="journal article" date="2017" name="Nature">
        <title>The Apostasia genome and the evolution of orchids.</title>
        <authorList>
            <person name="Zhang G.Q."/>
            <person name="Liu K.W."/>
            <person name="Li Z."/>
            <person name="Lohaus R."/>
            <person name="Hsiao Y.Y."/>
            <person name="Niu S.C."/>
            <person name="Wang J.Y."/>
            <person name="Lin Y.C."/>
            <person name="Xu Q."/>
            <person name="Chen L.J."/>
            <person name="Yoshida K."/>
            <person name="Fujiwara S."/>
            <person name="Wang Z.W."/>
            <person name="Zhang Y.Q."/>
            <person name="Mitsuda N."/>
            <person name="Wang M."/>
            <person name="Liu G.H."/>
            <person name="Pecoraro L."/>
            <person name="Huang H.X."/>
            <person name="Xiao X.J."/>
            <person name="Lin M."/>
            <person name="Wu X.Y."/>
            <person name="Wu W.L."/>
            <person name="Chen Y.Y."/>
            <person name="Chang S.B."/>
            <person name="Sakamoto S."/>
            <person name="Ohme-Takagi M."/>
            <person name="Yagi M."/>
            <person name="Zeng S.J."/>
            <person name="Shen C.Y."/>
            <person name="Yeh C.M."/>
            <person name="Luo Y.B."/>
            <person name="Tsai W.C."/>
            <person name="Van de Peer Y."/>
            <person name="Liu Z.J."/>
        </authorList>
    </citation>
    <scope>NUCLEOTIDE SEQUENCE [LARGE SCALE GENOMIC DNA]</scope>
    <source>
        <strain evidence="9">cv. Shenzhen</strain>
        <tissue evidence="8">Stem</tissue>
    </source>
</reference>
<dbReference type="InterPro" id="IPR043502">
    <property type="entry name" value="DNA/RNA_pol_sf"/>
</dbReference>
<evidence type="ECO:0000256" key="6">
    <source>
        <dbReference type="ARBA" id="ARBA00022918"/>
    </source>
</evidence>
<dbReference type="OrthoDB" id="784412at2759"/>
<gene>
    <name evidence="8" type="ORF">AXF42_Ash006551</name>
</gene>
<dbReference type="InterPro" id="IPR041373">
    <property type="entry name" value="RT_RNaseH"/>
</dbReference>
<keyword evidence="4" id="KW-0255">Endonuclease</keyword>
<dbReference type="GO" id="GO:0015074">
    <property type="term" value="P:DNA integration"/>
    <property type="evidence" value="ECO:0007669"/>
    <property type="project" value="InterPro"/>
</dbReference>
<evidence type="ECO:0000256" key="4">
    <source>
        <dbReference type="ARBA" id="ARBA00022759"/>
    </source>
</evidence>
<keyword evidence="9" id="KW-1185">Reference proteome</keyword>
<evidence type="ECO:0000256" key="1">
    <source>
        <dbReference type="ARBA" id="ARBA00022679"/>
    </source>
</evidence>
<keyword evidence="2" id="KW-0548">Nucleotidyltransferase</keyword>
<name>A0A2I0AZF9_9ASPA</name>
<dbReference type="Gene3D" id="3.30.420.10">
    <property type="entry name" value="Ribonuclease H-like superfamily/Ribonuclease H"/>
    <property type="match status" value="1"/>
</dbReference>
<dbReference type="EMBL" id="KZ451935">
    <property type="protein sequence ID" value="PKA60916.1"/>
    <property type="molecule type" value="Genomic_DNA"/>
</dbReference>